<keyword evidence="3" id="KW-1185">Reference proteome</keyword>
<dbReference type="AlphaFoldDB" id="A0A918K8H4"/>
<accession>A0A918K8H4</accession>
<evidence type="ECO:0000256" key="1">
    <source>
        <dbReference type="SAM" id="MobiDB-lite"/>
    </source>
</evidence>
<reference evidence="2" key="2">
    <citation type="submission" date="2020-09" db="EMBL/GenBank/DDBJ databases">
        <authorList>
            <person name="Sun Q."/>
            <person name="Ohkuma M."/>
        </authorList>
    </citation>
    <scope>NUCLEOTIDE SEQUENCE</scope>
    <source>
        <strain evidence="2">JCM 4790</strain>
    </source>
</reference>
<feature type="compositionally biased region" description="Low complexity" evidence="1">
    <location>
        <begin position="7"/>
        <end position="19"/>
    </location>
</feature>
<organism evidence="2 3">
    <name type="scientific">Streptomyces minutiscleroticus</name>
    <dbReference type="NCBI Taxonomy" id="68238"/>
    <lineage>
        <taxon>Bacteria</taxon>
        <taxon>Bacillati</taxon>
        <taxon>Actinomycetota</taxon>
        <taxon>Actinomycetes</taxon>
        <taxon>Kitasatosporales</taxon>
        <taxon>Streptomycetaceae</taxon>
        <taxon>Streptomyces</taxon>
    </lineage>
</organism>
<dbReference type="Proteomes" id="UP000619244">
    <property type="component" value="Unassembled WGS sequence"/>
</dbReference>
<comment type="caution">
    <text evidence="2">The sequence shown here is derived from an EMBL/GenBank/DDBJ whole genome shotgun (WGS) entry which is preliminary data.</text>
</comment>
<dbReference type="EMBL" id="BMVU01000001">
    <property type="protein sequence ID" value="GGX54569.1"/>
    <property type="molecule type" value="Genomic_DNA"/>
</dbReference>
<gene>
    <name evidence="2" type="ORF">GCM10010358_05800</name>
</gene>
<feature type="region of interest" description="Disordered" evidence="1">
    <location>
        <begin position="1"/>
        <end position="103"/>
    </location>
</feature>
<proteinExistence type="predicted"/>
<protein>
    <submittedName>
        <fullName evidence="2">Uncharacterized protein</fullName>
    </submittedName>
</protein>
<name>A0A918K8H4_9ACTN</name>
<sequence>MDDLPCRGRPAAVAAREPPAQCPAREPAIPPLPQEGIPPLRQEEVPPCGGSTGGRGRAGAEDGSHRASARGRGVPGGGAVVRGQAPTGRDQAGVVPVAPHRAR</sequence>
<evidence type="ECO:0000313" key="2">
    <source>
        <dbReference type="EMBL" id="GGX54569.1"/>
    </source>
</evidence>
<evidence type="ECO:0000313" key="3">
    <source>
        <dbReference type="Proteomes" id="UP000619244"/>
    </source>
</evidence>
<reference evidence="2" key="1">
    <citation type="journal article" date="2014" name="Int. J. Syst. Evol. Microbiol.">
        <title>Complete genome sequence of Corynebacterium casei LMG S-19264T (=DSM 44701T), isolated from a smear-ripened cheese.</title>
        <authorList>
            <consortium name="US DOE Joint Genome Institute (JGI-PGF)"/>
            <person name="Walter F."/>
            <person name="Albersmeier A."/>
            <person name="Kalinowski J."/>
            <person name="Ruckert C."/>
        </authorList>
    </citation>
    <scope>NUCLEOTIDE SEQUENCE</scope>
    <source>
        <strain evidence="2">JCM 4790</strain>
    </source>
</reference>